<dbReference type="InterPro" id="IPR008792">
    <property type="entry name" value="PQQD"/>
</dbReference>
<name>A0A4U0GMQ8_9SPHI</name>
<proteinExistence type="predicted"/>
<dbReference type="Gene3D" id="1.10.10.1150">
    <property type="entry name" value="Coenzyme PQQ synthesis protein D (PqqD)"/>
    <property type="match status" value="1"/>
</dbReference>
<sequence>MRIREDLKLRQIGDDYIVVEPGQDMVDMSKVYTLNETAAWLWNALKGKDFSVETVVELLRNEYDVKEKEAQEDVAKLLAIFEEQGLLEA</sequence>
<dbReference type="RefSeq" id="WP_136823135.1">
    <property type="nucleotide sequence ID" value="NZ_BMJX01000012.1"/>
</dbReference>
<dbReference type="Proteomes" id="UP000309872">
    <property type="component" value="Unassembled WGS sequence"/>
</dbReference>
<comment type="caution">
    <text evidence="1">The sequence shown here is derived from an EMBL/GenBank/DDBJ whole genome shotgun (WGS) entry which is preliminary data.</text>
</comment>
<organism evidence="1 2">
    <name type="scientific">Sphingobacterium alkalisoli</name>
    <dbReference type="NCBI Taxonomy" id="1874115"/>
    <lineage>
        <taxon>Bacteria</taxon>
        <taxon>Pseudomonadati</taxon>
        <taxon>Bacteroidota</taxon>
        <taxon>Sphingobacteriia</taxon>
        <taxon>Sphingobacteriales</taxon>
        <taxon>Sphingobacteriaceae</taxon>
        <taxon>Sphingobacterium</taxon>
    </lineage>
</organism>
<dbReference type="OrthoDB" id="9795908at2"/>
<evidence type="ECO:0000313" key="1">
    <source>
        <dbReference type="EMBL" id="TJY60130.1"/>
    </source>
</evidence>
<dbReference type="AlphaFoldDB" id="A0A4U0GMQ8"/>
<gene>
    <name evidence="1" type="ORF">FAZ19_23035</name>
</gene>
<accession>A0A4U0GMQ8</accession>
<dbReference type="InterPro" id="IPR041881">
    <property type="entry name" value="PqqD_sf"/>
</dbReference>
<evidence type="ECO:0000313" key="2">
    <source>
        <dbReference type="Proteomes" id="UP000309872"/>
    </source>
</evidence>
<protein>
    <submittedName>
        <fullName evidence="1">PqqD family protein</fullName>
    </submittedName>
</protein>
<reference evidence="1 2" key="1">
    <citation type="submission" date="2019-04" db="EMBL/GenBank/DDBJ databases">
        <title>Sphingobacterium olei sp. nov., isolated from oil-contaminated soil.</title>
        <authorList>
            <person name="Liu B."/>
        </authorList>
    </citation>
    <scope>NUCLEOTIDE SEQUENCE [LARGE SCALE GENOMIC DNA]</scope>
    <source>
        <strain evidence="1 2">Y3L14</strain>
    </source>
</reference>
<dbReference type="EMBL" id="SUKA01000012">
    <property type="protein sequence ID" value="TJY60130.1"/>
    <property type="molecule type" value="Genomic_DNA"/>
</dbReference>
<keyword evidence="2" id="KW-1185">Reference proteome</keyword>
<dbReference type="Pfam" id="PF05402">
    <property type="entry name" value="PqqD"/>
    <property type="match status" value="1"/>
</dbReference>